<protein>
    <submittedName>
        <fullName evidence="2">Uncharacterized protein</fullName>
    </submittedName>
</protein>
<keyword evidence="1" id="KW-0732">Signal</keyword>
<feature type="signal peptide" evidence="1">
    <location>
        <begin position="1"/>
        <end position="20"/>
    </location>
</feature>
<proteinExistence type="predicted"/>
<evidence type="ECO:0000256" key="1">
    <source>
        <dbReference type="SAM" id="SignalP"/>
    </source>
</evidence>
<evidence type="ECO:0000313" key="2">
    <source>
        <dbReference type="EMBL" id="KAK3377088.1"/>
    </source>
</evidence>
<gene>
    <name evidence="2" type="ORF">B0T24DRAFT_677945</name>
</gene>
<evidence type="ECO:0000313" key="3">
    <source>
        <dbReference type="Proteomes" id="UP001287356"/>
    </source>
</evidence>
<keyword evidence="3" id="KW-1185">Reference proteome</keyword>
<reference evidence="2" key="2">
    <citation type="submission" date="2023-06" db="EMBL/GenBank/DDBJ databases">
        <authorList>
            <consortium name="Lawrence Berkeley National Laboratory"/>
            <person name="Haridas S."/>
            <person name="Hensen N."/>
            <person name="Bonometti L."/>
            <person name="Westerberg I."/>
            <person name="Brannstrom I.O."/>
            <person name="Guillou S."/>
            <person name="Cros-Aarteil S."/>
            <person name="Calhoun S."/>
            <person name="Kuo A."/>
            <person name="Mondo S."/>
            <person name="Pangilinan J."/>
            <person name="Riley R."/>
            <person name="Labutti K."/>
            <person name="Andreopoulos B."/>
            <person name="Lipzen A."/>
            <person name="Chen C."/>
            <person name="Yanf M."/>
            <person name="Daum C."/>
            <person name="Ng V."/>
            <person name="Clum A."/>
            <person name="Steindorff A."/>
            <person name="Ohm R."/>
            <person name="Martin F."/>
            <person name="Silar P."/>
            <person name="Natvig D."/>
            <person name="Lalanne C."/>
            <person name="Gautier V."/>
            <person name="Ament-Velasquez S.L."/>
            <person name="Kruys A."/>
            <person name="Hutchinson M.I."/>
            <person name="Powell A.J."/>
            <person name="Barry K."/>
            <person name="Miller A.N."/>
            <person name="Grigoriev I.V."/>
            <person name="Debuchy R."/>
            <person name="Gladieux P."/>
            <person name="Thoren M.H."/>
            <person name="Johannesson H."/>
        </authorList>
    </citation>
    <scope>NUCLEOTIDE SEQUENCE</scope>
    <source>
        <strain evidence="2">CBS 958.72</strain>
    </source>
</reference>
<comment type="caution">
    <text evidence="2">The sequence shown here is derived from an EMBL/GenBank/DDBJ whole genome shotgun (WGS) entry which is preliminary data.</text>
</comment>
<dbReference type="Proteomes" id="UP001287356">
    <property type="component" value="Unassembled WGS sequence"/>
</dbReference>
<accession>A0AAE0KHY1</accession>
<dbReference type="AlphaFoldDB" id="A0AAE0KHY1"/>
<dbReference type="EMBL" id="JAULSN010000003">
    <property type="protein sequence ID" value="KAK3377088.1"/>
    <property type="molecule type" value="Genomic_DNA"/>
</dbReference>
<reference evidence="2" key="1">
    <citation type="journal article" date="2023" name="Mol. Phylogenet. Evol.">
        <title>Genome-scale phylogeny and comparative genomics of the fungal order Sordariales.</title>
        <authorList>
            <person name="Hensen N."/>
            <person name="Bonometti L."/>
            <person name="Westerberg I."/>
            <person name="Brannstrom I.O."/>
            <person name="Guillou S."/>
            <person name="Cros-Aarteil S."/>
            <person name="Calhoun S."/>
            <person name="Haridas S."/>
            <person name="Kuo A."/>
            <person name="Mondo S."/>
            <person name="Pangilinan J."/>
            <person name="Riley R."/>
            <person name="LaButti K."/>
            <person name="Andreopoulos B."/>
            <person name="Lipzen A."/>
            <person name="Chen C."/>
            <person name="Yan M."/>
            <person name="Daum C."/>
            <person name="Ng V."/>
            <person name="Clum A."/>
            <person name="Steindorff A."/>
            <person name="Ohm R.A."/>
            <person name="Martin F."/>
            <person name="Silar P."/>
            <person name="Natvig D.O."/>
            <person name="Lalanne C."/>
            <person name="Gautier V."/>
            <person name="Ament-Velasquez S.L."/>
            <person name="Kruys A."/>
            <person name="Hutchinson M.I."/>
            <person name="Powell A.J."/>
            <person name="Barry K."/>
            <person name="Miller A.N."/>
            <person name="Grigoriev I.V."/>
            <person name="Debuchy R."/>
            <person name="Gladieux P."/>
            <person name="Hiltunen Thoren M."/>
            <person name="Johannesson H."/>
        </authorList>
    </citation>
    <scope>NUCLEOTIDE SEQUENCE</scope>
    <source>
        <strain evidence="2">CBS 958.72</strain>
    </source>
</reference>
<organism evidence="2 3">
    <name type="scientific">Lasiosphaeria ovina</name>
    <dbReference type="NCBI Taxonomy" id="92902"/>
    <lineage>
        <taxon>Eukaryota</taxon>
        <taxon>Fungi</taxon>
        <taxon>Dikarya</taxon>
        <taxon>Ascomycota</taxon>
        <taxon>Pezizomycotina</taxon>
        <taxon>Sordariomycetes</taxon>
        <taxon>Sordariomycetidae</taxon>
        <taxon>Sordariales</taxon>
        <taxon>Lasiosphaeriaceae</taxon>
        <taxon>Lasiosphaeria</taxon>
    </lineage>
</organism>
<name>A0AAE0KHY1_9PEZI</name>
<sequence>MRLSNVIPLAVVLLSSAVQANPKPLFGLGSDDDDDESGKASGSDLVKLINELPRCIMPCLVRIAKKNQCTAPGSIAIGTEDTGDKTLNRRQAGKANGVAGQTFINVRCVCGNGLASMIGLPSLFTVVGMTDCLTDDIKNTETDATDLSCGLVKTGIAGVRICSAASDANTQQITEAGNILKGVSDFKLNLQTANLKIDGSGNVTSIGRKITNSLGITNNNDPVSTASFRSVPLSKRDYVLTGTLVVFVGYALAFM</sequence>
<feature type="chain" id="PRO_5042041465" evidence="1">
    <location>
        <begin position="21"/>
        <end position="255"/>
    </location>
</feature>